<evidence type="ECO:0000313" key="5">
    <source>
        <dbReference type="Proteomes" id="UP000434342"/>
    </source>
</evidence>
<dbReference type="GO" id="GO:0016887">
    <property type="term" value="F:ATP hydrolysis activity"/>
    <property type="evidence" value="ECO:0007669"/>
    <property type="project" value="TreeGrafter"/>
</dbReference>
<dbReference type="SUPFAM" id="SSF52540">
    <property type="entry name" value="P-loop containing nucleoside triphosphate hydrolases"/>
    <property type="match status" value="1"/>
</dbReference>
<gene>
    <name evidence="4" type="ORF">FYJ69_02150</name>
</gene>
<protein>
    <submittedName>
        <fullName evidence="4">P-loop NTPase</fullName>
    </submittedName>
</protein>
<dbReference type="GO" id="GO:0005524">
    <property type="term" value="F:ATP binding"/>
    <property type="evidence" value="ECO:0007669"/>
    <property type="project" value="UniProtKB-KW"/>
</dbReference>
<dbReference type="Proteomes" id="UP000434342">
    <property type="component" value="Unassembled WGS sequence"/>
</dbReference>
<comment type="caution">
    <text evidence="4">The sequence shown here is derived from an EMBL/GenBank/DDBJ whole genome shotgun (WGS) entry which is preliminary data.</text>
</comment>
<dbReference type="GO" id="GO:0051782">
    <property type="term" value="P:negative regulation of cell division"/>
    <property type="evidence" value="ECO:0007669"/>
    <property type="project" value="TreeGrafter"/>
</dbReference>
<name>A0A6N7X5G9_9ACTN</name>
<evidence type="ECO:0000256" key="3">
    <source>
        <dbReference type="SAM" id="MobiDB-lite"/>
    </source>
</evidence>
<sequence>MTSSSPRRLRWRQSPRLIRPRRVPGMLPRGAPEAWPMNRGREALGMADRWLGWTSEGSRADIRRALMSLRPKATLAFASSAEDLRERVTGSVGTPWGVIVGLSESGVSDMNLAAAVAHDGMAGSVVLVTRNASGSLRSRAAQAGIDTVIDMGEVDAAVAVARKKGSAGGVRTDDATASAAEGAKPPCDSDDVPFALDEPDGLSWSEMTMASAGPAEGGRGSTLVFVSGRGGVGKTTIASECAVVASSWGMSVAVVDLDLSCGNVYAGFGVGTPVDLAKLGANGVPSIETMGRSCVRLANDSCLWGPCERPEMAEQVMPHVGRLLEYLVQRYQLVLVDTSTTFTDAVAEAVQKADRVFVVHDGAPGSIGSAGRTSSLVVRLGVARTRMVRVENVANPRAKSSLVPGISQRGLEGAPFFQVIDGGPEVQEVAAAGGIRELVREGGPMVQSVKVMLARTLAELGALPPDEDARLAANVEAKKPKFKFFSRRAEVV</sequence>
<dbReference type="GO" id="GO:0005829">
    <property type="term" value="C:cytosol"/>
    <property type="evidence" value="ECO:0007669"/>
    <property type="project" value="TreeGrafter"/>
</dbReference>
<evidence type="ECO:0000256" key="1">
    <source>
        <dbReference type="ARBA" id="ARBA00022741"/>
    </source>
</evidence>
<dbReference type="EMBL" id="VUND01000001">
    <property type="protein sequence ID" value="MST59716.1"/>
    <property type="molecule type" value="Genomic_DNA"/>
</dbReference>
<dbReference type="Gene3D" id="3.40.50.300">
    <property type="entry name" value="P-loop containing nucleotide triphosphate hydrolases"/>
    <property type="match status" value="1"/>
</dbReference>
<evidence type="ECO:0000256" key="2">
    <source>
        <dbReference type="ARBA" id="ARBA00022840"/>
    </source>
</evidence>
<organism evidence="4 5">
    <name type="scientific">Parafannyhessea umbonata</name>
    <dbReference type="NCBI Taxonomy" id="604330"/>
    <lineage>
        <taxon>Bacteria</taxon>
        <taxon>Bacillati</taxon>
        <taxon>Actinomycetota</taxon>
        <taxon>Coriobacteriia</taxon>
        <taxon>Coriobacteriales</taxon>
        <taxon>Atopobiaceae</taxon>
        <taxon>Parafannyhessea</taxon>
    </lineage>
</organism>
<accession>A0A6N7X5G9</accession>
<dbReference type="InterPro" id="IPR027417">
    <property type="entry name" value="P-loop_NTPase"/>
</dbReference>
<dbReference type="GO" id="GO:0009898">
    <property type="term" value="C:cytoplasmic side of plasma membrane"/>
    <property type="evidence" value="ECO:0007669"/>
    <property type="project" value="TreeGrafter"/>
</dbReference>
<feature type="region of interest" description="Disordered" evidence="3">
    <location>
        <begin position="168"/>
        <end position="193"/>
    </location>
</feature>
<keyword evidence="1" id="KW-0547">Nucleotide-binding</keyword>
<dbReference type="InterPro" id="IPR033756">
    <property type="entry name" value="YlxH/NBP35"/>
</dbReference>
<proteinExistence type="predicted"/>
<dbReference type="PANTHER" id="PTHR43384:SF13">
    <property type="entry name" value="SLR0110 PROTEIN"/>
    <property type="match status" value="1"/>
</dbReference>
<keyword evidence="2" id="KW-0067">ATP-binding</keyword>
<evidence type="ECO:0000313" key="4">
    <source>
        <dbReference type="EMBL" id="MST59716.1"/>
    </source>
</evidence>
<reference evidence="4 5" key="1">
    <citation type="submission" date="2019-08" db="EMBL/GenBank/DDBJ databases">
        <title>In-depth cultivation of the pig gut microbiome towards novel bacterial diversity and tailored functional studies.</title>
        <authorList>
            <person name="Wylensek D."/>
            <person name="Hitch T.C.A."/>
            <person name="Clavel T."/>
        </authorList>
    </citation>
    <scope>NUCLEOTIDE SEQUENCE [LARGE SCALE GENOMIC DNA]</scope>
    <source>
        <strain evidence="4 5">WB01_CNA04</strain>
    </source>
</reference>
<dbReference type="AlphaFoldDB" id="A0A6N7X5G9"/>
<dbReference type="PANTHER" id="PTHR43384">
    <property type="entry name" value="SEPTUM SITE-DETERMINING PROTEIN MIND HOMOLOG, CHLOROPLASTIC-RELATED"/>
    <property type="match status" value="1"/>
</dbReference>
<dbReference type="Pfam" id="PF10609">
    <property type="entry name" value="ParA"/>
    <property type="match status" value="1"/>
</dbReference>
<dbReference type="InterPro" id="IPR050625">
    <property type="entry name" value="ParA/MinD_ATPase"/>
</dbReference>